<proteinExistence type="predicted"/>
<evidence type="ECO:0000313" key="2">
    <source>
        <dbReference type="Proteomes" id="UP000694941"/>
    </source>
</evidence>
<keyword evidence="2" id="KW-1185">Reference proteome</keyword>
<accession>A0ABM1C1L1</accession>
<reference evidence="3" key="1">
    <citation type="submission" date="2025-08" db="UniProtKB">
        <authorList>
            <consortium name="RefSeq"/>
        </authorList>
    </citation>
    <scope>IDENTIFICATION</scope>
    <source>
        <tissue evidence="3">Muscle</tissue>
    </source>
</reference>
<sequence>LCQYVPIDAVYTWVNGTDPKLLAELLHVKESLILHVNSSVSCSYSHCVPSHLVLVRPSLPSGLLVSDLEEIDLMFSYVSRTFVVESYIGNKKSNLTVLDFGNIDTANIALAKGNFELNGLNYTMNAGFITDEHQSENMFTLSNVVIMSKVPSGNSVETIMEKLPDDLVTIIES</sequence>
<evidence type="ECO:0000259" key="1">
    <source>
        <dbReference type="Pfam" id="PF17101"/>
    </source>
</evidence>
<organism evidence="2 3">
    <name type="scientific">Limulus polyphemus</name>
    <name type="common">Atlantic horseshoe crab</name>
    <dbReference type="NCBI Taxonomy" id="6850"/>
    <lineage>
        <taxon>Eukaryota</taxon>
        <taxon>Metazoa</taxon>
        <taxon>Ecdysozoa</taxon>
        <taxon>Arthropoda</taxon>
        <taxon>Chelicerata</taxon>
        <taxon>Merostomata</taxon>
        <taxon>Xiphosura</taxon>
        <taxon>Limulidae</taxon>
        <taxon>Limulus</taxon>
    </lineage>
</organism>
<dbReference type="InterPro" id="IPR031358">
    <property type="entry name" value="Stealth_CR1"/>
</dbReference>
<feature type="domain" description="Stealth protein CR1 conserved region 1" evidence="1">
    <location>
        <begin position="6"/>
        <end position="25"/>
    </location>
</feature>
<dbReference type="RefSeq" id="XP_013792645.1">
    <property type="nucleotide sequence ID" value="XM_013937191.1"/>
</dbReference>
<protein>
    <submittedName>
        <fullName evidence="3">N-acetylglucosamine-1-phosphotransferase subunits alpha/beta-like</fullName>
    </submittedName>
</protein>
<name>A0ABM1C1L1_LIMPO</name>
<feature type="non-terminal residue" evidence="3">
    <location>
        <position position="1"/>
    </location>
</feature>
<evidence type="ECO:0000313" key="3">
    <source>
        <dbReference type="RefSeq" id="XP_013792645.1"/>
    </source>
</evidence>
<dbReference type="Pfam" id="PF17101">
    <property type="entry name" value="Stealth_CR1"/>
    <property type="match status" value="1"/>
</dbReference>
<gene>
    <name evidence="3" type="primary">LOC106476540</name>
</gene>
<dbReference type="Proteomes" id="UP000694941">
    <property type="component" value="Unplaced"/>
</dbReference>
<feature type="non-terminal residue" evidence="3">
    <location>
        <position position="173"/>
    </location>
</feature>
<dbReference type="GeneID" id="106476540"/>